<name>A0A1A0WF00_MYCPR</name>
<evidence type="ECO:0000256" key="2">
    <source>
        <dbReference type="ARBA" id="ARBA00022692"/>
    </source>
</evidence>
<dbReference type="RefSeq" id="WP_061264125.1">
    <property type="nucleotide sequence ID" value="NZ_LZSY01000021.1"/>
</dbReference>
<dbReference type="Proteomes" id="UP000094008">
    <property type="component" value="Unassembled WGS sequence"/>
</dbReference>
<dbReference type="InterPro" id="IPR032808">
    <property type="entry name" value="DoxX"/>
</dbReference>
<evidence type="ECO:0000256" key="4">
    <source>
        <dbReference type="ARBA" id="ARBA00023136"/>
    </source>
</evidence>
<comment type="caution">
    <text evidence="6">The sequence shown here is derived from an EMBL/GenBank/DDBJ whole genome shotgun (WGS) entry which is preliminary data.</text>
</comment>
<feature type="transmembrane region" description="Helical" evidence="5">
    <location>
        <begin position="47"/>
        <end position="66"/>
    </location>
</feature>
<sequence>MIVIDTPHWWWLTAILAIVILGDALISLKPPRFIQGCLDGVGLPRDWWWVLIVVKLLAGVGLIAGLKYPGVAFSANVGIVVYFLCACYAHYRARFLKQEFWINCLGMLLFSAFVLVVSYVA</sequence>
<dbReference type="EMBL" id="LZSY01000021">
    <property type="protein sequence ID" value="OBB96813.1"/>
    <property type="molecule type" value="Genomic_DNA"/>
</dbReference>
<accession>A0A1A0WF00</accession>
<evidence type="ECO:0000313" key="6">
    <source>
        <dbReference type="EMBL" id="OBB96813.1"/>
    </source>
</evidence>
<dbReference type="GO" id="GO:0016020">
    <property type="term" value="C:membrane"/>
    <property type="evidence" value="ECO:0007669"/>
    <property type="project" value="UniProtKB-SubCell"/>
</dbReference>
<feature type="transmembrane region" description="Helical" evidence="5">
    <location>
        <begin position="6"/>
        <end position="26"/>
    </location>
</feature>
<evidence type="ECO:0008006" key="8">
    <source>
        <dbReference type="Google" id="ProtNLM"/>
    </source>
</evidence>
<feature type="transmembrane region" description="Helical" evidence="5">
    <location>
        <begin position="100"/>
        <end position="120"/>
    </location>
</feature>
<proteinExistence type="predicted"/>
<protein>
    <recommendedName>
        <fullName evidence="8">DoxX family protein</fullName>
    </recommendedName>
</protein>
<evidence type="ECO:0000313" key="7">
    <source>
        <dbReference type="Proteomes" id="UP000094008"/>
    </source>
</evidence>
<feature type="transmembrane region" description="Helical" evidence="5">
    <location>
        <begin position="72"/>
        <end position="91"/>
    </location>
</feature>
<keyword evidence="2 5" id="KW-0812">Transmembrane</keyword>
<evidence type="ECO:0000256" key="1">
    <source>
        <dbReference type="ARBA" id="ARBA00004141"/>
    </source>
</evidence>
<dbReference type="Pfam" id="PF13564">
    <property type="entry name" value="DoxX_2"/>
    <property type="match status" value="1"/>
</dbReference>
<keyword evidence="3 5" id="KW-1133">Transmembrane helix</keyword>
<reference evidence="7" key="1">
    <citation type="submission" date="2016-06" db="EMBL/GenBank/DDBJ databases">
        <authorList>
            <person name="Sutton G."/>
            <person name="Brinkac L."/>
            <person name="Sanka R."/>
            <person name="Adams M."/>
            <person name="Lau E."/>
            <person name="Mehaffy C."/>
            <person name="Tameris M."/>
            <person name="Hatherill M."/>
            <person name="Hanekom W."/>
            <person name="Mahomed H."/>
            <person name="Mcshane H."/>
        </authorList>
    </citation>
    <scope>NUCLEOTIDE SEQUENCE [LARGE SCALE GENOMIC DNA]</scope>
    <source>
        <strain evidence="7">852002-10433_SCH5171157</strain>
    </source>
</reference>
<dbReference type="AlphaFoldDB" id="A0A1A0WF00"/>
<keyword evidence="4 5" id="KW-0472">Membrane</keyword>
<evidence type="ECO:0000256" key="5">
    <source>
        <dbReference type="SAM" id="Phobius"/>
    </source>
</evidence>
<comment type="subcellular location">
    <subcellularLocation>
        <location evidence="1">Membrane</location>
        <topology evidence="1">Multi-pass membrane protein</topology>
    </subcellularLocation>
</comment>
<gene>
    <name evidence="6" type="ORF">A5779_16015</name>
</gene>
<organism evidence="6 7">
    <name type="scientific">Mycolicibacterium peregrinum</name>
    <name type="common">Mycobacterium peregrinum</name>
    <dbReference type="NCBI Taxonomy" id="43304"/>
    <lineage>
        <taxon>Bacteria</taxon>
        <taxon>Bacillati</taxon>
        <taxon>Actinomycetota</taxon>
        <taxon>Actinomycetes</taxon>
        <taxon>Mycobacteriales</taxon>
        <taxon>Mycobacteriaceae</taxon>
        <taxon>Mycolicibacterium</taxon>
    </lineage>
</organism>
<evidence type="ECO:0000256" key="3">
    <source>
        <dbReference type="ARBA" id="ARBA00022989"/>
    </source>
</evidence>